<evidence type="ECO:0000313" key="15">
    <source>
        <dbReference type="EMBL" id="PND37269.1"/>
    </source>
</evidence>
<dbReference type="GO" id="GO:0005886">
    <property type="term" value="C:plasma membrane"/>
    <property type="evidence" value="ECO:0007669"/>
    <property type="project" value="TreeGrafter"/>
</dbReference>
<name>A0A2N8KUY1_9BURK</name>
<comment type="similarity">
    <text evidence="13">Belongs to the LpxK family.</text>
</comment>
<evidence type="ECO:0000256" key="7">
    <source>
        <dbReference type="ARBA" id="ARBA00022679"/>
    </source>
</evidence>
<keyword evidence="8 13" id="KW-0547">Nucleotide-binding</keyword>
<dbReference type="AlphaFoldDB" id="A0A2N8KUY1"/>
<sequence length="377" mass="40215">MAAEQEPSAPPAGVPRPPAPLPRPLPQPLSPSLAQTLQAQWLTGGALSASLLPLSGLYRLLWAGRSLLYRLGLQKPETLPVPVIVVGNWIVGGAGKTPTTLALLQLLQSWGIRAGVVSRGYGREDDAVALVQHDSAARQVGDEPLLIHLRSGVPVAVGRDRVAAARSLLQAHPELQLLISDDGLQHGRLPRALSVLVFDSRGIGNGHVLPAGPLRQPFQAQLPPDHLVLYNADRPSTALPGFLAQRMLAGAVSLQDWWAGKPAQLEHLQALRGRPLAAAAGMAQPTRFFDMLEACGLTLQARHALPDHYDFAERPWGTELGDLLVTEKDAVKLRPSEASTASGPRIWVVALDFRPEAAFAQALHQRLSTLGLATAAA</sequence>
<evidence type="ECO:0000256" key="1">
    <source>
        <dbReference type="ARBA" id="ARBA00002274"/>
    </source>
</evidence>
<comment type="catalytic activity">
    <reaction evidence="13">
        <text>a lipid A disaccharide + ATP = a lipid IVA + ADP + H(+)</text>
        <dbReference type="Rhea" id="RHEA:67840"/>
        <dbReference type="ChEBI" id="CHEBI:15378"/>
        <dbReference type="ChEBI" id="CHEBI:30616"/>
        <dbReference type="ChEBI" id="CHEBI:176343"/>
        <dbReference type="ChEBI" id="CHEBI:176425"/>
        <dbReference type="ChEBI" id="CHEBI:456216"/>
        <dbReference type="EC" id="2.7.1.130"/>
    </reaction>
</comment>
<keyword evidence="16" id="KW-1185">Reference proteome</keyword>
<dbReference type="Proteomes" id="UP000235916">
    <property type="component" value="Unassembled WGS sequence"/>
</dbReference>
<dbReference type="HAMAP" id="MF_00409">
    <property type="entry name" value="LpxK"/>
    <property type="match status" value="1"/>
</dbReference>
<keyword evidence="7 13" id="KW-0808">Transferase</keyword>
<comment type="function">
    <text evidence="1 13">Transfers the gamma-phosphate of ATP to the 4'-position of a tetraacyldisaccharide 1-phosphate intermediate (termed DS-1-P) to form tetraacyldisaccharide 1,4'-bis-phosphate (lipid IVA).</text>
</comment>
<accession>A0A2N8KUY1</accession>
<evidence type="ECO:0000256" key="10">
    <source>
        <dbReference type="ARBA" id="ARBA00022840"/>
    </source>
</evidence>
<keyword evidence="9 13" id="KW-0418">Kinase</keyword>
<comment type="pathway">
    <text evidence="2 13">Glycolipid biosynthesis; lipid IV(A) biosynthesis; lipid IV(A) from (3R)-3-hydroxytetradecanoyl-[acyl-carrier-protein] and UDP-N-acetyl-alpha-D-glucosamine: step 6/6.</text>
</comment>
<dbReference type="EC" id="2.7.1.130" evidence="3 13"/>
<dbReference type="OrthoDB" id="9766423at2"/>
<gene>
    <name evidence="13" type="primary">lpxK</name>
    <name evidence="15" type="ORF">C1O66_06805</name>
</gene>
<dbReference type="SUPFAM" id="SSF52540">
    <property type="entry name" value="P-loop containing nucleoside triphosphate hydrolases"/>
    <property type="match status" value="1"/>
</dbReference>
<evidence type="ECO:0000256" key="11">
    <source>
        <dbReference type="ARBA" id="ARBA00023098"/>
    </source>
</evidence>
<evidence type="ECO:0000313" key="16">
    <source>
        <dbReference type="Proteomes" id="UP000235916"/>
    </source>
</evidence>
<keyword evidence="11 13" id="KW-0443">Lipid metabolism</keyword>
<evidence type="ECO:0000256" key="14">
    <source>
        <dbReference type="SAM" id="MobiDB-lite"/>
    </source>
</evidence>
<dbReference type="EMBL" id="POSP01000003">
    <property type="protein sequence ID" value="PND37269.1"/>
    <property type="molecule type" value="Genomic_DNA"/>
</dbReference>
<evidence type="ECO:0000256" key="8">
    <source>
        <dbReference type="ARBA" id="ARBA00022741"/>
    </source>
</evidence>
<feature type="binding site" evidence="13">
    <location>
        <begin position="90"/>
        <end position="97"/>
    </location>
    <ligand>
        <name>ATP</name>
        <dbReference type="ChEBI" id="CHEBI:30616"/>
    </ligand>
</feature>
<dbReference type="PANTHER" id="PTHR42724:SF1">
    <property type="entry name" value="TETRAACYLDISACCHARIDE 4'-KINASE, MITOCHONDRIAL-RELATED"/>
    <property type="match status" value="1"/>
</dbReference>
<dbReference type="Pfam" id="PF02606">
    <property type="entry name" value="LpxK"/>
    <property type="match status" value="1"/>
</dbReference>
<evidence type="ECO:0000256" key="12">
    <source>
        <dbReference type="ARBA" id="ARBA00029757"/>
    </source>
</evidence>
<organism evidence="15 16">
    <name type="scientific">Kinneretia aquatilis</name>
    <dbReference type="NCBI Taxonomy" id="2070761"/>
    <lineage>
        <taxon>Bacteria</taxon>
        <taxon>Pseudomonadati</taxon>
        <taxon>Pseudomonadota</taxon>
        <taxon>Betaproteobacteria</taxon>
        <taxon>Burkholderiales</taxon>
        <taxon>Sphaerotilaceae</taxon>
        <taxon>Roseateles</taxon>
    </lineage>
</organism>
<proteinExistence type="inferred from homology"/>
<evidence type="ECO:0000256" key="9">
    <source>
        <dbReference type="ARBA" id="ARBA00022777"/>
    </source>
</evidence>
<evidence type="ECO:0000256" key="4">
    <source>
        <dbReference type="ARBA" id="ARBA00016436"/>
    </source>
</evidence>
<dbReference type="PANTHER" id="PTHR42724">
    <property type="entry name" value="TETRAACYLDISACCHARIDE 4'-KINASE"/>
    <property type="match status" value="1"/>
</dbReference>
<dbReference type="GO" id="GO:0009244">
    <property type="term" value="P:lipopolysaccharide core region biosynthetic process"/>
    <property type="evidence" value="ECO:0007669"/>
    <property type="project" value="TreeGrafter"/>
</dbReference>
<feature type="compositionally biased region" description="Pro residues" evidence="14">
    <location>
        <begin position="8"/>
        <end position="29"/>
    </location>
</feature>
<dbReference type="UniPathway" id="UPA00359">
    <property type="reaction ID" value="UER00482"/>
</dbReference>
<dbReference type="InterPro" id="IPR027417">
    <property type="entry name" value="P-loop_NTPase"/>
</dbReference>
<dbReference type="RefSeq" id="WP_102767187.1">
    <property type="nucleotide sequence ID" value="NZ_POSP01000003.1"/>
</dbReference>
<dbReference type="GO" id="GO:0009029">
    <property type="term" value="F:lipid-A 4'-kinase activity"/>
    <property type="evidence" value="ECO:0007669"/>
    <property type="project" value="UniProtKB-UniRule"/>
</dbReference>
<evidence type="ECO:0000256" key="3">
    <source>
        <dbReference type="ARBA" id="ARBA00012071"/>
    </source>
</evidence>
<comment type="caution">
    <text evidence="15">The sequence shown here is derived from an EMBL/GenBank/DDBJ whole genome shotgun (WGS) entry which is preliminary data.</text>
</comment>
<dbReference type="NCBIfam" id="TIGR00682">
    <property type="entry name" value="lpxK"/>
    <property type="match status" value="1"/>
</dbReference>
<evidence type="ECO:0000256" key="6">
    <source>
        <dbReference type="ARBA" id="ARBA00022556"/>
    </source>
</evidence>
<evidence type="ECO:0000256" key="2">
    <source>
        <dbReference type="ARBA" id="ARBA00004870"/>
    </source>
</evidence>
<dbReference type="GO" id="GO:0005524">
    <property type="term" value="F:ATP binding"/>
    <property type="evidence" value="ECO:0007669"/>
    <property type="project" value="UniProtKB-UniRule"/>
</dbReference>
<protein>
    <recommendedName>
        <fullName evidence="4 13">Tetraacyldisaccharide 4'-kinase</fullName>
        <ecNumber evidence="3 13">2.7.1.130</ecNumber>
    </recommendedName>
    <alternativeName>
        <fullName evidence="12 13">Lipid A 4'-kinase</fullName>
    </alternativeName>
</protein>
<evidence type="ECO:0000256" key="13">
    <source>
        <dbReference type="HAMAP-Rule" id="MF_00409"/>
    </source>
</evidence>
<dbReference type="GO" id="GO:0009245">
    <property type="term" value="P:lipid A biosynthetic process"/>
    <property type="evidence" value="ECO:0007669"/>
    <property type="project" value="UniProtKB-UniRule"/>
</dbReference>
<keyword evidence="10 13" id="KW-0067">ATP-binding</keyword>
<evidence type="ECO:0000256" key="5">
    <source>
        <dbReference type="ARBA" id="ARBA00022516"/>
    </source>
</evidence>
<reference evidence="15 16" key="1">
    <citation type="submission" date="2018-01" db="EMBL/GenBank/DDBJ databases">
        <title>Draft genome sequence of Paucibacter aquatile CR182 isolated from freshwater of the Nakdong River.</title>
        <authorList>
            <person name="Choi A."/>
            <person name="Chung E.J."/>
        </authorList>
    </citation>
    <scope>NUCLEOTIDE SEQUENCE [LARGE SCALE GENOMIC DNA]</scope>
    <source>
        <strain evidence="15 16">CR182</strain>
    </source>
</reference>
<keyword evidence="6 13" id="KW-0441">Lipid A biosynthesis</keyword>
<dbReference type="InterPro" id="IPR003758">
    <property type="entry name" value="LpxK"/>
</dbReference>
<keyword evidence="5 13" id="KW-0444">Lipid biosynthesis</keyword>
<feature type="region of interest" description="Disordered" evidence="14">
    <location>
        <begin position="1"/>
        <end position="29"/>
    </location>
</feature>